<name>A0A0D2KAN5_9CHLO</name>
<dbReference type="Proteomes" id="UP000054498">
    <property type="component" value="Unassembled WGS sequence"/>
</dbReference>
<protein>
    <submittedName>
        <fullName evidence="2">Uncharacterized protein</fullName>
    </submittedName>
</protein>
<sequence>MYYHNKIVDDPAAGLFLRKRFQVHYLAEFPTDDVMEAACPDYEPPGGFPSRRPGQPGGSGASAGGPGAVAAVATLRERVEARHLVQYQMLVDAG</sequence>
<feature type="non-terminal residue" evidence="2">
    <location>
        <position position="94"/>
    </location>
</feature>
<dbReference type="GeneID" id="25732509"/>
<dbReference type="KEGG" id="mng:MNEG_14901"/>
<dbReference type="AlphaFoldDB" id="A0A0D2KAN5"/>
<keyword evidence="3" id="KW-1185">Reference proteome</keyword>
<dbReference type="EMBL" id="KK105080">
    <property type="protein sequence ID" value="KIY93063.1"/>
    <property type="molecule type" value="Genomic_DNA"/>
</dbReference>
<feature type="compositionally biased region" description="Gly residues" evidence="1">
    <location>
        <begin position="55"/>
        <end position="66"/>
    </location>
</feature>
<accession>A0A0D2KAN5</accession>
<organism evidence="2 3">
    <name type="scientific">Monoraphidium neglectum</name>
    <dbReference type="NCBI Taxonomy" id="145388"/>
    <lineage>
        <taxon>Eukaryota</taxon>
        <taxon>Viridiplantae</taxon>
        <taxon>Chlorophyta</taxon>
        <taxon>core chlorophytes</taxon>
        <taxon>Chlorophyceae</taxon>
        <taxon>CS clade</taxon>
        <taxon>Sphaeropleales</taxon>
        <taxon>Selenastraceae</taxon>
        <taxon>Monoraphidium</taxon>
    </lineage>
</organism>
<evidence type="ECO:0000256" key="1">
    <source>
        <dbReference type="SAM" id="MobiDB-lite"/>
    </source>
</evidence>
<evidence type="ECO:0000313" key="2">
    <source>
        <dbReference type="EMBL" id="KIY93063.1"/>
    </source>
</evidence>
<dbReference type="RefSeq" id="XP_013892083.1">
    <property type="nucleotide sequence ID" value="XM_014036629.1"/>
</dbReference>
<gene>
    <name evidence="2" type="ORF">MNEG_14901</name>
</gene>
<reference evidence="2 3" key="1">
    <citation type="journal article" date="2013" name="BMC Genomics">
        <title>Reconstruction of the lipid metabolism for the microalga Monoraphidium neglectum from its genome sequence reveals characteristics suitable for biofuel production.</title>
        <authorList>
            <person name="Bogen C."/>
            <person name="Al-Dilaimi A."/>
            <person name="Albersmeier A."/>
            <person name="Wichmann J."/>
            <person name="Grundmann M."/>
            <person name="Rupp O."/>
            <person name="Lauersen K.J."/>
            <person name="Blifernez-Klassen O."/>
            <person name="Kalinowski J."/>
            <person name="Goesmann A."/>
            <person name="Mussgnug J.H."/>
            <person name="Kruse O."/>
        </authorList>
    </citation>
    <scope>NUCLEOTIDE SEQUENCE [LARGE SCALE GENOMIC DNA]</scope>
    <source>
        <strain evidence="2 3">SAG 48.87</strain>
    </source>
</reference>
<proteinExistence type="predicted"/>
<evidence type="ECO:0000313" key="3">
    <source>
        <dbReference type="Proteomes" id="UP000054498"/>
    </source>
</evidence>
<feature type="region of interest" description="Disordered" evidence="1">
    <location>
        <begin position="41"/>
        <end position="66"/>
    </location>
</feature>